<proteinExistence type="predicted"/>
<feature type="compositionally biased region" description="Basic and acidic residues" evidence="2">
    <location>
        <begin position="1"/>
        <end position="10"/>
    </location>
</feature>
<feature type="compositionally biased region" description="Low complexity" evidence="2">
    <location>
        <begin position="451"/>
        <end position="461"/>
    </location>
</feature>
<evidence type="ECO:0000313" key="4">
    <source>
        <dbReference type="Proteomes" id="UP000823405"/>
    </source>
</evidence>
<name>A0A9P6R7Y8_9FUNG</name>
<evidence type="ECO:0000313" key="3">
    <source>
        <dbReference type="EMBL" id="KAG0312171.1"/>
    </source>
</evidence>
<dbReference type="EMBL" id="JAAAIN010000640">
    <property type="protein sequence ID" value="KAG0312171.1"/>
    <property type="molecule type" value="Genomic_DNA"/>
</dbReference>
<reference evidence="3" key="1">
    <citation type="journal article" date="2020" name="Fungal Divers.">
        <title>Resolving the Mortierellaceae phylogeny through synthesis of multi-gene phylogenetics and phylogenomics.</title>
        <authorList>
            <person name="Vandepol N."/>
            <person name="Liber J."/>
            <person name="Desiro A."/>
            <person name="Na H."/>
            <person name="Kennedy M."/>
            <person name="Barry K."/>
            <person name="Grigoriev I.V."/>
            <person name="Miller A.N."/>
            <person name="O'Donnell K."/>
            <person name="Stajich J.E."/>
            <person name="Bonito G."/>
        </authorList>
    </citation>
    <scope>NUCLEOTIDE SEQUENCE</scope>
    <source>
        <strain evidence="3">NVP60</strain>
    </source>
</reference>
<gene>
    <name evidence="3" type="ORF">BGZ97_011417</name>
</gene>
<feature type="compositionally biased region" description="Polar residues" evidence="2">
    <location>
        <begin position="64"/>
        <end position="87"/>
    </location>
</feature>
<feature type="compositionally biased region" description="Low complexity" evidence="2">
    <location>
        <begin position="469"/>
        <end position="479"/>
    </location>
</feature>
<dbReference type="Proteomes" id="UP000823405">
    <property type="component" value="Unassembled WGS sequence"/>
</dbReference>
<feature type="compositionally biased region" description="Low complexity" evidence="2">
    <location>
        <begin position="507"/>
        <end position="516"/>
    </location>
</feature>
<keyword evidence="4" id="KW-1185">Reference proteome</keyword>
<evidence type="ECO:0000256" key="2">
    <source>
        <dbReference type="SAM" id="MobiDB-lite"/>
    </source>
</evidence>
<dbReference type="AlphaFoldDB" id="A0A9P6R7Y8"/>
<feature type="compositionally biased region" description="Polar residues" evidence="2">
    <location>
        <begin position="611"/>
        <end position="622"/>
    </location>
</feature>
<protein>
    <submittedName>
        <fullName evidence="3">Uncharacterized protein</fullName>
    </submittedName>
</protein>
<comment type="caution">
    <text evidence="3">The sequence shown here is derived from an EMBL/GenBank/DDBJ whole genome shotgun (WGS) entry which is preliminary data.</text>
</comment>
<feature type="compositionally biased region" description="Low complexity" evidence="2">
    <location>
        <begin position="531"/>
        <end position="546"/>
    </location>
</feature>
<accession>A0A9P6R7Y8</accession>
<feature type="coiled-coil region" evidence="1">
    <location>
        <begin position="190"/>
        <end position="217"/>
    </location>
</feature>
<feature type="region of interest" description="Disordered" evidence="2">
    <location>
        <begin position="64"/>
        <end position="89"/>
    </location>
</feature>
<dbReference type="OrthoDB" id="5380370at2759"/>
<feature type="compositionally biased region" description="Low complexity" evidence="2">
    <location>
        <begin position="559"/>
        <end position="588"/>
    </location>
</feature>
<feature type="compositionally biased region" description="Low complexity" evidence="2">
    <location>
        <begin position="435"/>
        <end position="444"/>
    </location>
</feature>
<feature type="region of interest" description="Disordered" evidence="2">
    <location>
        <begin position="781"/>
        <end position="824"/>
    </location>
</feature>
<evidence type="ECO:0000256" key="1">
    <source>
        <dbReference type="SAM" id="Coils"/>
    </source>
</evidence>
<feature type="compositionally biased region" description="Acidic residues" evidence="2">
    <location>
        <begin position="297"/>
        <end position="310"/>
    </location>
</feature>
<feature type="region of interest" description="Disordered" evidence="2">
    <location>
        <begin position="297"/>
        <end position="321"/>
    </location>
</feature>
<feature type="region of interest" description="Disordered" evidence="2">
    <location>
        <begin position="1"/>
        <end position="49"/>
    </location>
</feature>
<organism evidence="3 4">
    <name type="scientific">Linnemannia gamsii</name>
    <dbReference type="NCBI Taxonomy" id="64522"/>
    <lineage>
        <taxon>Eukaryota</taxon>
        <taxon>Fungi</taxon>
        <taxon>Fungi incertae sedis</taxon>
        <taxon>Mucoromycota</taxon>
        <taxon>Mortierellomycotina</taxon>
        <taxon>Mortierellomycetes</taxon>
        <taxon>Mortierellales</taxon>
        <taxon>Mortierellaceae</taxon>
        <taxon>Linnemannia</taxon>
    </lineage>
</organism>
<keyword evidence="1" id="KW-0175">Coiled coil</keyword>
<sequence>MKSRFGRDRTPTSPGGSELSPPKNNSSSKDKDRNSGGGGATGREAVAFQDARNEVSGGGALVMSRQQRACSGKNNTETSGGHNSKINNDIDDDDFDALDMTLRSSDLSSCFLDPADMSTTAADNLDDDGENQQKRNRLLLQQNSIEFLSVERARTRPRDGVPPILSKKTLRRQSDSTLFSSIAANGSRVMLDTSLALEDLEKEIRDLKAKEALLHSISATKDHHKTESSTCDLPRKGRLAAPPRREAKILLVSSSALPTQFYDSSKTRNVLRTYLTNTGLEFDEMIEYGFPSEAFMNDDDLDDNNDDDLGPENSHQQQKASVAELAPSCRFLTLRITLTPWHARADESTLYGPRATMGRQLQFKAMVNRFFSRSGNTTTTDVIAAPLSSLSPFSAPVGEPASPEMNPQRSVDTLPTSVSLSALDAAGGDSVTPISSSRPPSRAATGGLRTPSGSRANSRASSPRRDRSSPSSHRASPAATEHCGSNVITPLLPSHILSPNYVSSRATPTTSTTTTTGGEHSSARIGRRLFSPTPSSSSSYSMIPLPIGTGSSSQPPRKGSLSALSLPLGSQQPQTPTSASSSLATHAPIVPPRRKGSTPALFFTPPPPTPSNHGLRSANSTGGREVYPSPSSRAAAQTHGASPPPRRPSDQSDTISASLAFARSVNTSGTGGQYSRYLDSTLDGRPLREKVDTELRAHGLDNIYRNNNTTSRQPVPLVSATVEKSIHPLQTVPHQLPIRQGTKLFHFSNRRDGSGKGGCEESRIGVLASSAVGSSGLLAAAEQTPQSAAPPRIQAKNQRRPGGGCASTTASRNRPAGSTDRAHRRHNYINIKRREEDEMDEYVVHVGDISFVDGLEDLEDDEEQQRREREEVAAVGIEGCWRPIACHQTSTMKTFAFP</sequence>
<feature type="region of interest" description="Disordered" evidence="2">
    <location>
        <begin position="425"/>
        <end position="486"/>
    </location>
</feature>
<feature type="region of interest" description="Disordered" evidence="2">
    <location>
        <begin position="499"/>
        <end position="653"/>
    </location>
</feature>